<feature type="domain" description="Sialidase" evidence="9">
    <location>
        <begin position="69"/>
        <end position="364"/>
    </location>
</feature>
<keyword evidence="4" id="KW-0443">Lipid metabolism</keyword>
<dbReference type="GO" id="GO:0009313">
    <property type="term" value="P:oligosaccharide catabolic process"/>
    <property type="evidence" value="ECO:0007669"/>
    <property type="project" value="TreeGrafter"/>
</dbReference>
<keyword evidence="10" id="KW-1185">Reference proteome</keyword>
<proteinExistence type="inferred from homology"/>
<keyword evidence="6" id="KW-0326">Glycosidase</keyword>
<name>A0A8M1KJT4_CLUHA</name>
<dbReference type="GO" id="GO:0006689">
    <property type="term" value="P:ganglioside catabolic process"/>
    <property type="evidence" value="ECO:0007669"/>
    <property type="project" value="TreeGrafter"/>
</dbReference>
<dbReference type="EC" id="3.2.1.18" evidence="3"/>
<dbReference type="GO" id="GO:0016020">
    <property type="term" value="C:membrane"/>
    <property type="evidence" value="ECO:0007669"/>
    <property type="project" value="TreeGrafter"/>
</dbReference>
<keyword evidence="8" id="KW-0812">Transmembrane</keyword>
<feature type="compositionally biased region" description="Polar residues" evidence="7">
    <location>
        <begin position="12"/>
        <end position="23"/>
    </location>
</feature>
<dbReference type="PANTHER" id="PTHR10628:SF23">
    <property type="entry name" value="SIALIDASE-3"/>
    <property type="match status" value="1"/>
</dbReference>
<evidence type="ECO:0000259" key="9">
    <source>
        <dbReference type="Pfam" id="PF13088"/>
    </source>
</evidence>
<evidence type="ECO:0000256" key="8">
    <source>
        <dbReference type="SAM" id="Phobius"/>
    </source>
</evidence>
<dbReference type="GO" id="GO:0004308">
    <property type="term" value="F:exo-alpha-sialidase activity"/>
    <property type="evidence" value="ECO:0007669"/>
    <property type="project" value="UniProtKB-EC"/>
</dbReference>
<evidence type="ECO:0000313" key="11">
    <source>
        <dbReference type="RefSeq" id="XP_042562044.1"/>
    </source>
</evidence>
<protein>
    <recommendedName>
        <fullName evidence="3">exo-alpha-sialidase</fullName>
        <ecNumber evidence="3">3.2.1.18</ecNumber>
    </recommendedName>
</protein>
<dbReference type="InterPro" id="IPR026856">
    <property type="entry name" value="Sialidase_fam"/>
</dbReference>
<evidence type="ECO:0000256" key="2">
    <source>
        <dbReference type="ARBA" id="ARBA00009348"/>
    </source>
</evidence>
<evidence type="ECO:0000256" key="4">
    <source>
        <dbReference type="ARBA" id="ARBA00022963"/>
    </source>
</evidence>
<dbReference type="Proteomes" id="UP000515152">
    <property type="component" value="Unplaced"/>
</dbReference>
<evidence type="ECO:0000313" key="10">
    <source>
        <dbReference type="Proteomes" id="UP000515152"/>
    </source>
</evidence>
<feature type="region of interest" description="Disordered" evidence="7">
    <location>
        <begin position="1"/>
        <end position="26"/>
    </location>
</feature>
<keyword evidence="6" id="KW-0378">Hydrolase</keyword>
<accession>A0A8M1KJT4</accession>
<keyword evidence="4" id="KW-0442">Lipid degradation</keyword>
<dbReference type="Pfam" id="PF13088">
    <property type="entry name" value="BNR_2"/>
    <property type="match status" value="1"/>
</dbReference>
<dbReference type="AlphaFoldDB" id="A0A8M1KJT4"/>
<organism evidence="10 11">
    <name type="scientific">Clupea harengus</name>
    <name type="common">Atlantic herring</name>
    <dbReference type="NCBI Taxonomy" id="7950"/>
    <lineage>
        <taxon>Eukaryota</taxon>
        <taxon>Metazoa</taxon>
        <taxon>Chordata</taxon>
        <taxon>Craniata</taxon>
        <taxon>Vertebrata</taxon>
        <taxon>Euteleostomi</taxon>
        <taxon>Actinopterygii</taxon>
        <taxon>Neopterygii</taxon>
        <taxon>Teleostei</taxon>
        <taxon>Clupei</taxon>
        <taxon>Clupeiformes</taxon>
        <taxon>Clupeoidei</taxon>
        <taxon>Clupeidae</taxon>
        <taxon>Clupea</taxon>
    </lineage>
</organism>
<dbReference type="OrthoDB" id="2739686at2759"/>
<feature type="compositionally biased region" description="Basic and acidic residues" evidence="7">
    <location>
        <begin position="1"/>
        <end position="11"/>
    </location>
</feature>
<dbReference type="PANTHER" id="PTHR10628">
    <property type="entry name" value="SIALIDASE"/>
    <property type="match status" value="1"/>
</dbReference>
<dbReference type="InterPro" id="IPR011040">
    <property type="entry name" value="Sialidase"/>
</dbReference>
<dbReference type="RefSeq" id="XP_042562044.1">
    <property type="nucleotide sequence ID" value="XM_042706110.1"/>
</dbReference>
<gene>
    <name evidence="11" type="primary">LOC122131220</name>
</gene>
<evidence type="ECO:0000256" key="5">
    <source>
        <dbReference type="ARBA" id="ARBA00023277"/>
    </source>
</evidence>
<dbReference type="GO" id="GO:0005737">
    <property type="term" value="C:cytoplasm"/>
    <property type="evidence" value="ECO:0007669"/>
    <property type="project" value="TreeGrafter"/>
</dbReference>
<feature type="transmembrane region" description="Helical" evidence="8">
    <location>
        <begin position="432"/>
        <end position="452"/>
    </location>
</feature>
<dbReference type="GeneID" id="122131220"/>
<evidence type="ECO:0000256" key="7">
    <source>
        <dbReference type="SAM" id="MobiDB-lite"/>
    </source>
</evidence>
<reference evidence="11" key="1">
    <citation type="submission" date="2025-08" db="UniProtKB">
        <authorList>
            <consortium name="RefSeq"/>
        </authorList>
    </citation>
    <scope>IDENTIFICATION</scope>
</reference>
<evidence type="ECO:0000256" key="1">
    <source>
        <dbReference type="ARBA" id="ARBA00000427"/>
    </source>
</evidence>
<comment type="catalytic activity">
    <reaction evidence="1">
        <text>Hydrolysis of alpha-(2-&gt;3)-, alpha-(2-&gt;6)-, alpha-(2-&gt;8)- glycosidic linkages of terminal sialic acid residues in oligosaccharides, glycoproteins, glycolipids, colominic acid and synthetic substrates.</text>
        <dbReference type="EC" id="3.2.1.18"/>
    </reaction>
</comment>
<dbReference type="KEGG" id="char:122131220"/>
<comment type="similarity">
    <text evidence="2">Belongs to the glycosyl hydrolase 33 family.</text>
</comment>
<evidence type="ECO:0000256" key="3">
    <source>
        <dbReference type="ARBA" id="ARBA00012733"/>
    </source>
</evidence>
<keyword evidence="5" id="KW-0119">Carbohydrate metabolism</keyword>
<dbReference type="CDD" id="cd15482">
    <property type="entry name" value="Sialidase_non-viral"/>
    <property type="match status" value="1"/>
</dbReference>
<keyword evidence="8" id="KW-1133">Transmembrane helix</keyword>
<evidence type="ECO:0000256" key="6">
    <source>
        <dbReference type="ARBA" id="ARBA00023295"/>
    </source>
</evidence>
<keyword evidence="8" id="KW-0472">Membrane</keyword>
<sequence length="470" mass="52826">MARYRREEEQQLHLTMNQPQSNHDPNEIVVFEDSDHDHFRIPALIFIKEKEKKTFLAFAEKRTAKNGKSNDENAKNLVMRKGTLQGNSLKWSDCKELETTKQKNYRTMNPCPVLLTVGDKNTLFLFFIRIKGEIKEADLRPGETRLCYVTSKDCGETWSLPKDLTDIVKVHGIRLSKYQTFAVGPGHGIAAERGENSKSMRLLIPAYVRSKCTICNHQHALVFYSDDEGKSWQAGKPLSEGSGECQVAEVRDNKAKKLYFNARTTSQNRIEALSDDTGGSFTKLQSLSPLETPNGCQGSVLSFPASELHTGDQGTMLLFSHPTKGKKWERSDLGIYLREFLQGAWGEPYIIHHGKSGYSDLAPCEEEARFACLMECGEPAHPGIVFKQFLLSEITNPAQIDMHDPAQNPSVPIQCSPNPAHTSNKKVHCLCFLLIILFLIVLVLIVLLYVILQKQLNLCSLAANRTLESD</sequence>